<gene>
    <name evidence="1" type="ORF">ACH49Z_24905</name>
</gene>
<accession>A0ABW7W2Q6</accession>
<dbReference type="RefSeq" id="WP_157181626.1">
    <property type="nucleotide sequence ID" value="NZ_JBFAAV010000035.1"/>
</dbReference>
<organism evidence="1 2">
    <name type="scientific">Nocardia testacea</name>
    <dbReference type="NCBI Taxonomy" id="248551"/>
    <lineage>
        <taxon>Bacteria</taxon>
        <taxon>Bacillati</taxon>
        <taxon>Actinomycetota</taxon>
        <taxon>Actinomycetes</taxon>
        <taxon>Mycobacteriales</taxon>
        <taxon>Nocardiaceae</taxon>
        <taxon>Nocardia</taxon>
    </lineage>
</organism>
<evidence type="ECO:0000313" key="2">
    <source>
        <dbReference type="Proteomes" id="UP001611494"/>
    </source>
</evidence>
<keyword evidence="2" id="KW-1185">Reference proteome</keyword>
<comment type="caution">
    <text evidence="1">The sequence shown here is derived from an EMBL/GenBank/DDBJ whole genome shotgun (WGS) entry which is preliminary data.</text>
</comment>
<name>A0ABW7W2Q6_9NOCA</name>
<dbReference type="EMBL" id="JBIRYL010000011">
    <property type="protein sequence ID" value="MFI2233093.1"/>
    <property type="molecule type" value="Genomic_DNA"/>
</dbReference>
<proteinExistence type="predicted"/>
<evidence type="ECO:0000313" key="1">
    <source>
        <dbReference type="EMBL" id="MFI2233093.1"/>
    </source>
</evidence>
<reference evidence="1 2" key="1">
    <citation type="submission" date="2024-10" db="EMBL/GenBank/DDBJ databases">
        <title>The Natural Products Discovery Center: Release of the First 8490 Sequenced Strains for Exploring Actinobacteria Biosynthetic Diversity.</title>
        <authorList>
            <person name="Kalkreuter E."/>
            <person name="Kautsar S.A."/>
            <person name="Yang D."/>
            <person name="Bader C.D."/>
            <person name="Teijaro C.N."/>
            <person name="Fluegel L."/>
            <person name="Davis C.M."/>
            <person name="Simpson J.R."/>
            <person name="Lauterbach L."/>
            <person name="Steele A.D."/>
            <person name="Gui C."/>
            <person name="Meng S."/>
            <person name="Li G."/>
            <person name="Viehrig K."/>
            <person name="Ye F."/>
            <person name="Su P."/>
            <person name="Kiefer A.F."/>
            <person name="Nichols A."/>
            <person name="Cepeda A.J."/>
            <person name="Yan W."/>
            <person name="Fan B."/>
            <person name="Jiang Y."/>
            <person name="Adhikari A."/>
            <person name="Zheng C.-J."/>
            <person name="Schuster L."/>
            <person name="Cowan T.M."/>
            <person name="Smanski M.J."/>
            <person name="Chevrette M.G."/>
            <person name="De Carvalho L.P.S."/>
            <person name="Shen B."/>
        </authorList>
    </citation>
    <scope>NUCLEOTIDE SEQUENCE [LARGE SCALE GENOMIC DNA]</scope>
    <source>
        <strain evidence="1 2">NPDC019377</strain>
    </source>
</reference>
<dbReference type="Proteomes" id="UP001611494">
    <property type="component" value="Unassembled WGS sequence"/>
</dbReference>
<sequence length="59" mass="6119">MIEIGDKVRIGESGGSVFVVRAIDPDEGRAVIEPTDENAAGGYPFSMPLGALTPLDTDA</sequence>
<protein>
    <submittedName>
        <fullName evidence="1">Uncharacterized protein</fullName>
    </submittedName>
</protein>